<evidence type="ECO:0000313" key="2">
    <source>
        <dbReference type="Proteomes" id="UP001212327"/>
    </source>
</evidence>
<evidence type="ECO:0000313" key="1">
    <source>
        <dbReference type="EMBL" id="MDB1565583.1"/>
    </source>
</evidence>
<sequence length="324" mass="37210">MVQSQKRVVRAKAQKIKIPRGLTEFVNQIHVGTEAVYSDQIVKNLPNVERYVYKWESVFQLVDFPTSANRLKKCYWAKASVEYPRNKRTDSDGKLLERDRRVNINDVTVLLVEDTDIESYLIVVSSYKPDVGRIDYLVGSEKVHELEMEDLIPSDFFVWLYYSYNRHEEVLPDLNLNNIVGFTGIIADDTNQIVGSSINIPDLIITKAFVSNGYDLKSLRLDLSDTVLTTISALNEDRSLVMDLPRTELNFDGQSERDWFYKMVRATSYIYAGLLPALLEQYSQKQQAFVTENKSFSKEIGIEVVQAIVKHNQIKSSEINFNLG</sequence>
<dbReference type="EMBL" id="JAQLSF010000001">
    <property type="protein sequence ID" value="MDB1565583.1"/>
    <property type="molecule type" value="Genomic_DNA"/>
</dbReference>
<dbReference type="AlphaFoldDB" id="A0AAW6A7C6"/>
<accession>A0AAW6A7C6</accession>
<proteinExistence type="predicted"/>
<organism evidence="1 2">
    <name type="scientific">Lacticaseibacillus paracasei</name>
    <name type="common">Lactobacillus paracasei</name>
    <dbReference type="NCBI Taxonomy" id="1597"/>
    <lineage>
        <taxon>Bacteria</taxon>
        <taxon>Bacillati</taxon>
        <taxon>Bacillota</taxon>
        <taxon>Bacilli</taxon>
        <taxon>Lactobacillales</taxon>
        <taxon>Lactobacillaceae</taxon>
        <taxon>Lacticaseibacillus</taxon>
    </lineage>
</organism>
<protein>
    <submittedName>
        <fullName evidence="1">Uncharacterized protein</fullName>
    </submittedName>
</protein>
<reference evidence="1 2" key="1">
    <citation type="submission" date="2023-01" db="EMBL/GenBank/DDBJ databases">
        <title>Complete genome sequence of Lacticaseibacillus paracasei SRCM217440 isolated from Makgeolli.</title>
        <authorList>
            <person name="Yang H.-G."/>
            <person name="Jeong S.-J."/>
            <person name="Ha G.-S."/>
            <person name="Yang H.-J."/>
            <person name="Jeong D.-Y."/>
        </authorList>
    </citation>
    <scope>NUCLEOTIDE SEQUENCE [LARGE SCALE GENOMIC DNA]</scope>
    <source>
        <strain evidence="1 2">SRCM217440</strain>
    </source>
</reference>
<dbReference type="Proteomes" id="UP001212327">
    <property type="component" value="Unassembled WGS sequence"/>
</dbReference>
<name>A0AAW6A7C6_LACPA</name>
<gene>
    <name evidence="1" type="ORF">PGA78_12630</name>
</gene>
<comment type="caution">
    <text evidence="1">The sequence shown here is derived from an EMBL/GenBank/DDBJ whole genome shotgun (WGS) entry which is preliminary data.</text>
</comment>
<dbReference type="RefSeq" id="WP_272029143.1">
    <property type="nucleotide sequence ID" value="NZ_JAQLSF010000001.1"/>
</dbReference>